<dbReference type="AlphaFoldDB" id="A0A6J4R3Z4"/>
<sequence length="125" mass="13749">AGTTVRADCWGGVDPSWSGGVASRGRVVSRHTQHRPLGGHRPLALRRPSSLRRLREDGWGHGQDGGGCRRGRVPARWYSRLHRTDALRPDPERLHHLRQSGPPCPGRSGARGRRGSGPQHLCPQL</sequence>
<gene>
    <name evidence="2" type="ORF">AVDCRST_MAG25-1200</name>
</gene>
<organism evidence="2">
    <name type="scientific">uncultured Rubrobacteraceae bacterium</name>
    <dbReference type="NCBI Taxonomy" id="349277"/>
    <lineage>
        <taxon>Bacteria</taxon>
        <taxon>Bacillati</taxon>
        <taxon>Actinomycetota</taxon>
        <taxon>Rubrobacteria</taxon>
        <taxon>Rubrobacterales</taxon>
        <taxon>Rubrobacteraceae</taxon>
        <taxon>environmental samples</taxon>
    </lineage>
</organism>
<feature type="compositionally biased region" description="Basic and acidic residues" evidence="1">
    <location>
        <begin position="84"/>
        <end position="94"/>
    </location>
</feature>
<feature type="compositionally biased region" description="Basic residues" evidence="1">
    <location>
        <begin position="27"/>
        <end position="38"/>
    </location>
</feature>
<feature type="region of interest" description="Disordered" evidence="1">
    <location>
        <begin position="20"/>
        <end position="72"/>
    </location>
</feature>
<accession>A0A6J4R3Z4</accession>
<name>A0A6J4R3Z4_9ACTN</name>
<evidence type="ECO:0000256" key="1">
    <source>
        <dbReference type="SAM" id="MobiDB-lite"/>
    </source>
</evidence>
<evidence type="ECO:0000313" key="2">
    <source>
        <dbReference type="EMBL" id="CAA9463569.1"/>
    </source>
</evidence>
<feature type="non-terminal residue" evidence="2">
    <location>
        <position position="1"/>
    </location>
</feature>
<dbReference type="EMBL" id="CADCVI010000073">
    <property type="protein sequence ID" value="CAA9463569.1"/>
    <property type="molecule type" value="Genomic_DNA"/>
</dbReference>
<protein>
    <submittedName>
        <fullName evidence="2">Uncharacterized protein</fullName>
    </submittedName>
</protein>
<feature type="non-terminal residue" evidence="2">
    <location>
        <position position="125"/>
    </location>
</feature>
<feature type="region of interest" description="Disordered" evidence="1">
    <location>
        <begin position="84"/>
        <end position="125"/>
    </location>
</feature>
<reference evidence="2" key="1">
    <citation type="submission" date="2020-02" db="EMBL/GenBank/DDBJ databases">
        <authorList>
            <person name="Meier V. D."/>
        </authorList>
    </citation>
    <scope>NUCLEOTIDE SEQUENCE</scope>
    <source>
        <strain evidence="2">AVDCRST_MAG25</strain>
    </source>
</reference>
<proteinExistence type="predicted"/>